<accession>A0A6G0TX69</accession>
<gene>
    <name evidence="1" type="ORF">AGLY_004134</name>
</gene>
<keyword evidence="2" id="KW-1185">Reference proteome</keyword>
<evidence type="ECO:0000313" key="2">
    <source>
        <dbReference type="Proteomes" id="UP000475862"/>
    </source>
</evidence>
<dbReference type="Proteomes" id="UP000475862">
    <property type="component" value="Unassembled WGS sequence"/>
</dbReference>
<organism evidence="1 2">
    <name type="scientific">Aphis glycines</name>
    <name type="common">Soybean aphid</name>
    <dbReference type="NCBI Taxonomy" id="307491"/>
    <lineage>
        <taxon>Eukaryota</taxon>
        <taxon>Metazoa</taxon>
        <taxon>Ecdysozoa</taxon>
        <taxon>Arthropoda</taxon>
        <taxon>Hexapoda</taxon>
        <taxon>Insecta</taxon>
        <taxon>Pterygota</taxon>
        <taxon>Neoptera</taxon>
        <taxon>Paraneoptera</taxon>
        <taxon>Hemiptera</taxon>
        <taxon>Sternorrhyncha</taxon>
        <taxon>Aphidomorpha</taxon>
        <taxon>Aphidoidea</taxon>
        <taxon>Aphididae</taxon>
        <taxon>Aphidini</taxon>
        <taxon>Aphis</taxon>
        <taxon>Aphis</taxon>
    </lineage>
</organism>
<reference evidence="1 2" key="1">
    <citation type="submission" date="2019-08" db="EMBL/GenBank/DDBJ databases">
        <title>The genome of the soybean aphid Biotype 1, its phylome, world population structure and adaptation to the North American continent.</title>
        <authorList>
            <person name="Giordano R."/>
            <person name="Donthu R.K."/>
            <person name="Hernandez A.G."/>
            <person name="Wright C.L."/>
            <person name="Zimin A.V."/>
        </authorList>
    </citation>
    <scope>NUCLEOTIDE SEQUENCE [LARGE SCALE GENOMIC DNA]</scope>
    <source>
        <tissue evidence="1">Whole aphids</tissue>
    </source>
</reference>
<sequence>MIMKLVALHSGPEFSSTLLNKQCNATFCALHLARTEVVAAAHNRARAFVFNIFVNVQKAYNVRWTSYTPQYNSRWECIFLTLPSILYSGGAIEISSLIDSDTSVKSSSSSSSFKGTTVSSTTASNTLLRTSRTTDVSSDFEGSKYSSAGVDSSLRTKSVSFSVKWPFISVAEADVRILLRYVSPSVTRANIVSDMDDKCNKSIDDIIVVEFITGLVFIESRDE</sequence>
<protein>
    <submittedName>
        <fullName evidence="1">Uncharacterized protein</fullName>
    </submittedName>
</protein>
<dbReference type="AlphaFoldDB" id="A0A6G0TX69"/>
<comment type="caution">
    <text evidence="1">The sequence shown here is derived from an EMBL/GenBank/DDBJ whole genome shotgun (WGS) entry which is preliminary data.</text>
</comment>
<name>A0A6G0TX69_APHGL</name>
<dbReference type="EMBL" id="VYZN01000013">
    <property type="protein sequence ID" value="KAE9540889.1"/>
    <property type="molecule type" value="Genomic_DNA"/>
</dbReference>
<proteinExistence type="predicted"/>
<evidence type="ECO:0000313" key="1">
    <source>
        <dbReference type="EMBL" id="KAE9540889.1"/>
    </source>
</evidence>